<reference evidence="2" key="2">
    <citation type="submission" date="2018-12" db="UniProtKB">
        <authorList>
            <consortium name="WormBaseParasite"/>
        </authorList>
    </citation>
    <scope>IDENTIFICATION</scope>
    <source>
        <strain evidence="2">Puerto Rican</strain>
    </source>
</reference>
<proteinExistence type="predicted"/>
<sequence length="462" mass="52560">MDIASLLEWKLNCSEQSFSTVYNLSRCYSKRGNKCACAKFEVQVDNKETVRTYDVDPDSALIREVEEALKKAHLTLSPPKTRKEPIFVGRSSKSIPKMCHENICIKKSKSDNSATMTKQRKYIPAHYKAPYKTDIHPSKRKKLLTLGQPVTSFLPTKDSRNINDITLKKVNKTSIKQENHTQLNFFEDIKLLCYPASICNCYHYQTHQQAVLVEKFNKSVLRLWLSLLHSRQTSRSEDKSIMVQFFKNIPIESKLFSSMYLSVQKCDLAVALFKKFTGLVQFIDVQKASQDEINWIKYVFSRFSLILKLLELLLTKVNHGSSDLSTLNVLYDPLTHNDPISAWFASKHSVKLVTPPSPYEAYLTIGNCPSTPGAISRLLALTAWPQMCVFNGSAKQALLFTNLWSELESVQIELELLNTFKANLPNLLADHLFTKTINHASAFRDLYTLVCGNSPSILKSNV</sequence>
<dbReference type="InParanoid" id="A0A3Q0KT39"/>
<accession>A0A3Q0KT39</accession>
<name>A0A3Q0KT39_SCHMA</name>
<dbReference type="AlphaFoldDB" id="A0A3Q0KT39"/>
<keyword evidence="1" id="KW-1185">Reference proteome</keyword>
<dbReference type="Proteomes" id="UP000008854">
    <property type="component" value="Unassembled WGS sequence"/>
</dbReference>
<evidence type="ECO:0000313" key="2">
    <source>
        <dbReference type="WBParaSite" id="Smp_172790.1"/>
    </source>
</evidence>
<protein>
    <submittedName>
        <fullName evidence="2">Uncharacterized protein</fullName>
    </submittedName>
</protein>
<dbReference type="WBParaSite" id="Smp_172790.1">
    <property type="protein sequence ID" value="Smp_172790.1"/>
    <property type="gene ID" value="Smp_172790"/>
</dbReference>
<reference evidence="1" key="1">
    <citation type="journal article" date="2012" name="PLoS Negl. Trop. Dis.">
        <title>A systematically improved high quality genome and transcriptome of the human blood fluke Schistosoma mansoni.</title>
        <authorList>
            <person name="Protasio A.V."/>
            <person name="Tsai I.J."/>
            <person name="Babbage A."/>
            <person name="Nichol S."/>
            <person name="Hunt M."/>
            <person name="Aslett M.A."/>
            <person name="De Silva N."/>
            <person name="Velarde G.S."/>
            <person name="Anderson T.J."/>
            <person name="Clark R.C."/>
            <person name="Davidson C."/>
            <person name="Dillon G.P."/>
            <person name="Holroyd N.E."/>
            <person name="LoVerde P.T."/>
            <person name="Lloyd C."/>
            <person name="McQuillan J."/>
            <person name="Oliveira G."/>
            <person name="Otto T.D."/>
            <person name="Parker-Manuel S.J."/>
            <person name="Quail M.A."/>
            <person name="Wilson R.A."/>
            <person name="Zerlotini A."/>
            <person name="Dunne D.W."/>
            <person name="Berriman M."/>
        </authorList>
    </citation>
    <scope>NUCLEOTIDE SEQUENCE [LARGE SCALE GENOMIC DNA]</scope>
    <source>
        <strain evidence="1">Puerto Rican</strain>
    </source>
</reference>
<organism evidence="1 2">
    <name type="scientific">Schistosoma mansoni</name>
    <name type="common">Blood fluke</name>
    <dbReference type="NCBI Taxonomy" id="6183"/>
    <lineage>
        <taxon>Eukaryota</taxon>
        <taxon>Metazoa</taxon>
        <taxon>Spiralia</taxon>
        <taxon>Lophotrochozoa</taxon>
        <taxon>Platyhelminthes</taxon>
        <taxon>Trematoda</taxon>
        <taxon>Digenea</taxon>
        <taxon>Strigeidida</taxon>
        <taxon>Schistosomatoidea</taxon>
        <taxon>Schistosomatidae</taxon>
        <taxon>Schistosoma</taxon>
    </lineage>
</organism>
<evidence type="ECO:0000313" key="1">
    <source>
        <dbReference type="Proteomes" id="UP000008854"/>
    </source>
</evidence>